<protein>
    <submittedName>
        <fullName evidence="1">Uncharacterized protein</fullName>
    </submittedName>
</protein>
<dbReference type="Proteomes" id="UP000308197">
    <property type="component" value="Unassembled WGS sequence"/>
</dbReference>
<evidence type="ECO:0000313" key="2">
    <source>
        <dbReference type="Proteomes" id="UP000308197"/>
    </source>
</evidence>
<dbReference type="AlphaFoldDB" id="A0A5C3PR52"/>
<dbReference type="EMBL" id="ML211009">
    <property type="protein sequence ID" value="TFK91921.1"/>
    <property type="molecule type" value="Genomic_DNA"/>
</dbReference>
<organism evidence="1 2">
    <name type="scientific">Polyporus arcularius HHB13444</name>
    <dbReference type="NCBI Taxonomy" id="1314778"/>
    <lineage>
        <taxon>Eukaryota</taxon>
        <taxon>Fungi</taxon>
        <taxon>Dikarya</taxon>
        <taxon>Basidiomycota</taxon>
        <taxon>Agaricomycotina</taxon>
        <taxon>Agaricomycetes</taxon>
        <taxon>Polyporales</taxon>
        <taxon>Polyporaceae</taxon>
        <taxon>Polyporus</taxon>
    </lineage>
</organism>
<accession>A0A5C3PR52</accession>
<gene>
    <name evidence="1" type="ORF">K466DRAFT_279085</name>
</gene>
<dbReference type="InParanoid" id="A0A5C3PR52"/>
<proteinExistence type="predicted"/>
<evidence type="ECO:0000313" key="1">
    <source>
        <dbReference type="EMBL" id="TFK91921.1"/>
    </source>
</evidence>
<keyword evidence="2" id="KW-1185">Reference proteome</keyword>
<sequence length="119" mass="13308">MPNNICTSAGRLSIAIRLRLPLGEHVYLRPRTSCLLSSGKRRLTSSLLRTPGWTLLAPQRQSNAPGDWFVFIRSVLPLRSQCALPSAMVLSSALQTFRRSCVQWRSSPPRAHGLERLNV</sequence>
<reference evidence="1 2" key="1">
    <citation type="journal article" date="2019" name="Nat. Ecol. Evol.">
        <title>Megaphylogeny resolves global patterns of mushroom evolution.</title>
        <authorList>
            <person name="Varga T."/>
            <person name="Krizsan K."/>
            <person name="Foldi C."/>
            <person name="Dima B."/>
            <person name="Sanchez-Garcia M."/>
            <person name="Sanchez-Ramirez S."/>
            <person name="Szollosi G.J."/>
            <person name="Szarkandi J.G."/>
            <person name="Papp V."/>
            <person name="Albert L."/>
            <person name="Andreopoulos W."/>
            <person name="Angelini C."/>
            <person name="Antonin V."/>
            <person name="Barry K.W."/>
            <person name="Bougher N.L."/>
            <person name="Buchanan P."/>
            <person name="Buyck B."/>
            <person name="Bense V."/>
            <person name="Catcheside P."/>
            <person name="Chovatia M."/>
            <person name="Cooper J."/>
            <person name="Damon W."/>
            <person name="Desjardin D."/>
            <person name="Finy P."/>
            <person name="Geml J."/>
            <person name="Haridas S."/>
            <person name="Hughes K."/>
            <person name="Justo A."/>
            <person name="Karasinski D."/>
            <person name="Kautmanova I."/>
            <person name="Kiss B."/>
            <person name="Kocsube S."/>
            <person name="Kotiranta H."/>
            <person name="LaButti K.M."/>
            <person name="Lechner B.E."/>
            <person name="Liimatainen K."/>
            <person name="Lipzen A."/>
            <person name="Lukacs Z."/>
            <person name="Mihaltcheva S."/>
            <person name="Morgado L.N."/>
            <person name="Niskanen T."/>
            <person name="Noordeloos M.E."/>
            <person name="Ohm R.A."/>
            <person name="Ortiz-Santana B."/>
            <person name="Ovrebo C."/>
            <person name="Racz N."/>
            <person name="Riley R."/>
            <person name="Savchenko A."/>
            <person name="Shiryaev A."/>
            <person name="Soop K."/>
            <person name="Spirin V."/>
            <person name="Szebenyi C."/>
            <person name="Tomsovsky M."/>
            <person name="Tulloss R.E."/>
            <person name="Uehling J."/>
            <person name="Grigoriev I.V."/>
            <person name="Vagvolgyi C."/>
            <person name="Papp T."/>
            <person name="Martin F.M."/>
            <person name="Miettinen O."/>
            <person name="Hibbett D.S."/>
            <person name="Nagy L.G."/>
        </authorList>
    </citation>
    <scope>NUCLEOTIDE SEQUENCE [LARGE SCALE GENOMIC DNA]</scope>
    <source>
        <strain evidence="1 2">HHB13444</strain>
    </source>
</reference>
<name>A0A5C3PR52_9APHY</name>